<evidence type="ECO:0000313" key="2">
    <source>
        <dbReference type="EMBL" id="KAJ8417881.1"/>
    </source>
</evidence>
<accession>A0AAD7X1P4</accession>
<evidence type="ECO:0000256" key="1">
    <source>
        <dbReference type="SAM" id="MobiDB-lite"/>
    </source>
</evidence>
<dbReference type="EMBL" id="JAINUG010000003">
    <property type="protein sequence ID" value="KAJ8417881.1"/>
    <property type="molecule type" value="Genomic_DNA"/>
</dbReference>
<dbReference type="Proteomes" id="UP001221898">
    <property type="component" value="Unassembled WGS sequence"/>
</dbReference>
<protein>
    <submittedName>
        <fullName evidence="2">Uncharacterized protein</fullName>
    </submittedName>
</protein>
<proteinExistence type="predicted"/>
<dbReference type="AlphaFoldDB" id="A0AAD7X1P4"/>
<keyword evidence="3" id="KW-1185">Reference proteome</keyword>
<evidence type="ECO:0000313" key="3">
    <source>
        <dbReference type="Proteomes" id="UP001221898"/>
    </source>
</evidence>
<feature type="region of interest" description="Disordered" evidence="1">
    <location>
        <begin position="119"/>
        <end position="190"/>
    </location>
</feature>
<organism evidence="2 3">
    <name type="scientific">Aldrovandia affinis</name>
    <dbReference type="NCBI Taxonomy" id="143900"/>
    <lineage>
        <taxon>Eukaryota</taxon>
        <taxon>Metazoa</taxon>
        <taxon>Chordata</taxon>
        <taxon>Craniata</taxon>
        <taxon>Vertebrata</taxon>
        <taxon>Euteleostomi</taxon>
        <taxon>Actinopterygii</taxon>
        <taxon>Neopterygii</taxon>
        <taxon>Teleostei</taxon>
        <taxon>Notacanthiformes</taxon>
        <taxon>Halosauridae</taxon>
        <taxon>Aldrovandia</taxon>
    </lineage>
</organism>
<reference evidence="2" key="1">
    <citation type="journal article" date="2023" name="Science">
        <title>Genome structures resolve the early diversification of teleost fishes.</title>
        <authorList>
            <person name="Parey E."/>
            <person name="Louis A."/>
            <person name="Montfort J."/>
            <person name="Bouchez O."/>
            <person name="Roques C."/>
            <person name="Iampietro C."/>
            <person name="Lluch J."/>
            <person name="Castinel A."/>
            <person name="Donnadieu C."/>
            <person name="Desvignes T."/>
            <person name="Floi Bucao C."/>
            <person name="Jouanno E."/>
            <person name="Wen M."/>
            <person name="Mejri S."/>
            <person name="Dirks R."/>
            <person name="Jansen H."/>
            <person name="Henkel C."/>
            <person name="Chen W.J."/>
            <person name="Zahm M."/>
            <person name="Cabau C."/>
            <person name="Klopp C."/>
            <person name="Thompson A.W."/>
            <person name="Robinson-Rechavi M."/>
            <person name="Braasch I."/>
            <person name="Lecointre G."/>
            <person name="Bobe J."/>
            <person name="Postlethwait J.H."/>
            <person name="Berthelot C."/>
            <person name="Roest Crollius H."/>
            <person name="Guiguen Y."/>
        </authorList>
    </citation>
    <scope>NUCLEOTIDE SEQUENCE</scope>
    <source>
        <strain evidence="2">NC1722</strain>
    </source>
</reference>
<name>A0AAD7X1P4_9TELE</name>
<gene>
    <name evidence="2" type="ORF">AAFF_G00227240</name>
</gene>
<comment type="caution">
    <text evidence="2">The sequence shown here is derived from an EMBL/GenBank/DDBJ whole genome shotgun (WGS) entry which is preliminary data.</text>
</comment>
<sequence>MVDRQGSGVVGWIVQGLGKVVPHIDGPKDGPEVEEITEIAEVHRDSECKREARAPVYEAKELPDAEPLPHIPVVEVVSEVEVCDEDSRFPPRVIGWLKQGLEKMVPQPPESAVLINTETPAKKEVPAPQKVASPPPEPPKPEEGEPKAQNVVGWIFQGLGRIIPQPSTKSKEDGECATTMQNGGTKMRAP</sequence>